<comment type="caution">
    <text evidence="2">The sequence shown here is derived from an EMBL/GenBank/DDBJ whole genome shotgun (WGS) entry which is preliminary data.</text>
</comment>
<feature type="compositionally biased region" description="Basic residues" evidence="1">
    <location>
        <begin position="79"/>
        <end position="93"/>
    </location>
</feature>
<dbReference type="AlphaFoldDB" id="A0AAV4AY68"/>
<evidence type="ECO:0000256" key="1">
    <source>
        <dbReference type="SAM" id="MobiDB-lite"/>
    </source>
</evidence>
<evidence type="ECO:0000313" key="2">
    <source>
        <dbReference type="EMBL" id="GFO11760.1"/>
    </source>
</evidence>
<reference evidence="2 3" key="1">
    <citation type="journal article" date="2021" name="Elife">
        <title>Chloroplast acquisition without the gene transfer in kleptoplastic sea slugs, Plakobranchus ocellatus.</title>
        <authorList>
            <person name="Maeda T."/>
            <person name="Takahashi S."/>
            <person name="Yoshida T."/>
            <person name="Shimamura S."/>
            <person name="Takaki Y."/>
            <person name="Nagai Y."/>
            <person name="Toyoda A."/>
            <person name="Suzuki Y."/>
            <person name="Arimoto A."/>
            <person name="Ishii H."/>
            <person name="Satoh N."/>
            <person name="Nishiyama T."/>
            <person name="Hasebe M."/>
            <person name="Maruyama T."/>
            <person name="Minagawa J."/>
            <person name="Obokata J."/>
            <person name="Shigenobu S."/>
        </authorList>
    </citation>
    <scope>NUCLEOTIDE SEQUENCE [LARGE SCALE GENOMIC DNA]</scope>
</reference>
<gene>
    <name evidence="2" type="ORF">PoB_003826500</name>
</gene>
<dbReference type="Proteomes" id="UP000735302">
    <property type="component" value="Unassembled WGS sequence"/>
</dbReference>
<keyword evidence="3" id="KW-1185">Reference proteome</keyword>
<feature type="region of interest" description="Disordered" evidence="1">
    <location>
        <begin position="64"/>
        <end position="93"/>
    </location>
</feature>
<proteinExistence type="predicted"/>
<evidence type="ECO:0000313" key="3">
    <source>
        <dbReference type="Proteomes" id="UP000735302"/>
    </source>
</evidence>
<name>A0AAV4AY68_9GAST</name>
<dbReference type="EMBL" id="BLXT01004326">
    <property type="protein sequence ID" value="GFO11760.1"/>
    <property type="molecule type" value="Genomic_DNA"/>
</dbReference>
<accession>A0AAV4AY68</accession>
<protein>
    <submittedName>
        <fullName evidence="2">Uncharacterized protein</fullName>
    </submittedName>
</protein>
<organism evidence="2 3">
    <name type="scientific">Plakobranchus ocellatus</name>
    <dbReference type="NCBI Taxonomy" id="259542"/>
    <lineage>
        <taxon>Eukaryota</taxon>
        <taxon>Metazoa</taxon>
        <taxon>Spiralia</taxon>
        <taxon>Lophotrochozoa</taxon>
        <taxon>Mollusca</taxon>
        <taxon>Gastropoda</taxon>
        <taxon>Heterobranchia</taxon>
        <taxon>Euthyneura</taxon>
        <taxon>Panpulmonata</taxon>
        <taxon>Sacoglossa</taxon>
        <taxon>Placobranchoidea</taxon>
        <taxon>Plakobranchidae</taxon>
        <taxon>Plakobranchus</taxon>
    </lineage>
</organism>
<sequence length="93" mass="11322">MDHGYFTATTKKAWIFHSRDIKPIDHEYFTAATKLLQPHIDCYKRDNDYKSHNLSAHDIAYHNSRQHLQQPRQLIKSQQRLKRRQHRLQQSRQ</sequence>